<dbReference type="InterPro" id="IPR009078">
    <property type="entry name" value="Ferritin-like_SF"/>
</dbReference>
<accession>A0A2D0NGW7</accession>
<name>A0A2D0NGW7_FLAN2</name>
<dbReference type="GO" id="GO:0008199">
    <property type="term" value="F:ferric iron binding"/>
    <property type="evidence" value="ECO:0007669"/>
    <property type="project" value="InterPro"/>
</dbReference>
<evidence type="ECO:0000259" key="3">
    <source>
        <dbReference type="Pfam" id="PF00210"/>
    </source>
</evidence>
<comment type="caution">
    <text evidence="4">The sequence shown here is derived from an EMBL/GenBank/DDBJ whole genome shotgun (WGS) entry which is preliminary data.</text>
</comment>
<dbReference type="PRINTS" id="PR01346">
    <property type="entry name" value="HELNAPAPROT"/>
</dbReference>
<feature type="domain" description="Ferritin/DPS" evidence="3">
    <location>
        <begin position="16"/>
        <end position="152"/>
    </location>
</feature>
<dbReference type="GO" id="GO:0016722">
    <property type="term" value="F:oxidoreductase activity, acting on metal ions"/>
    <property type="evidence" value="ECO:0007669"/>
    <property type="project" value="InterPro"/>
</dbReference>
<dbReference type="Proteomes" id="UP000223913">
    <property type="component" value="Unassembled WGS sequence"/>
</dbReference>
<dbReference type="PIRSF" id="PIRSF005900">
    <property type="entry name" value="Dps"/>
    <property type="match status" value="1"/>
</dbReference>
<organism evidence="4 5">
    <name type="scientific">Flavilitoribacter nigricans (strain ATCC 23147 / DSM 23189 / NBRC 102662 / NCIMB 1420 / SS-2)</name>
    <name type="common">Lewinella nigricans</name>
    <dbReference type="NCBI Taxonomy" id="1122177"/>
    <lineage>
        <taxon>Bacteria</taxon>
        <taxon>Pseudomonadati</taxon>
        <taxon>Bacteroidota</taxon>
        <taxon>Saprospiria</taxon>
        <taxon>Saprospirales</taxon>
        <taxon>Lewinellaceae</taxon>
        <taxon>Flavilitoribacter</taxon>
    </lineage>
</organism>
<protein>
    <submittedName>
        <fullName evidence="4">DNA starvation/stationary phase protection protein</fullName>
    </submittedName>
</protein>
<evidence type="ECO:0000256" key="2">
    <source>
        <dbReference type="RuleBase" id="RU003875"/>
    </source>
</evidence>
<sequence length="160" mass="18742">MNYLGMDKDKVKGTVNELNTLLSNYHLYYQNLRNFHWNIQGENFLDLHEKFEQLYDDARLKIDEIAERILTLRMRPVSQFSEYLDRAEVSEAGRVEEDVEMVNVILENHRIIIENMRRVIKAADSVSDEGTIDMVGGFLSNLEKVSWMLDAWRSSQKVVA</sequence>
<dbReference type="PANTHER" id="PTHR42932:SF1">
    <property type="entry name" value="GENERAL STRESS PROTEIN 20U"/>
    <property type="match status" value="1"/>
</dbReference>
<dbReference type="RefSeq" id="WP_099149106.1">
    <property type="nucleotide sequence ID" value="NZ_PDUD01000009.1"/>
</dbReference>
<dbReference type="OrthoDB" id="9797023at2"/>
<dbReference type="PROSITE" id="PS00818">
    <property type="entry name" value="DPS_1"/>
    <property type="match status" value="1"/>
</dbReference>
<dbReference type="Gene3D" id="1.20.1260.10">
    <property type="match status" value="1"/>
</dbReference>
<dbReference type="CDD" id="cd01043">
    <property type="entry name" value="DPS"/>
    <property type="match status" value="1"/>
</dbReference>
<evidence type="ECO:0000313" key="5">
    <source>
        <dbReference type="Proteomes" id="UP000223913"/>
    </source>
</evidence>
<gene>
    <name evidence="4" type="ORF">CRP01_06045</name>
</gene>
<dbReference type="InterPro" id="IPR008331">
    <property type="entry name" value="Ferritin_DPS_dom"/>
</dbReference>
<dbReference type="Pfam" id="PF00210">
    <property type="entry name" value="Ferritin"/>
    <property type="match status" value="1"/>
</dbReference>
<dbReference type="AlphaFoldDB" id="A0A2D0NGW7"/>
<reference evidence="4 5" key="1">
    <citation type="submission" date="2017-10" db="EMBL/GenBank/DDBJ databases">
        <title>The draft genome sequence of Lewinella nigricans NBRC 102662.</title>
        <authorList>
            <person name="Wang K."/>
        </authorList>
    </citation>
    <scope>NUCLEOTIDE SEQUENCE [LARGE SCALE GENOMIC DNA]</scope>
    <source>
        <strain evidence="4 5">NBRC 102662</strain>
    </source>
</reference>
<dbReference type="PANTHER" id="PTHR42932">
    <property type="entry name" value="GENERAL STRESS PROTEIN 20U"/>
    <property type="match status" value="1"/>
</dbReference>
<dbReference type="EMBL" id="PDUD01000009">
    <property type="protein sequence ID" value="PHN07658.1"/>
    <property type="molecule type" value="Genomic_DNA"/>
</dbReference>
<evidence type="ECO:0000256" key="1">
    <source>
        <dbReference type="ARBA" id="ARBA00009497"/>
    </source>
</evidence>
<dbReference type="InterPro" id="IPR023188">
    <property type="entry name" value="DPS_DNA-bd_CS"/>
</dbReference>
<proteinExistence type="inferred from homology"/>
<comment type="similarity">
    <text evidence="1 2">Belongs to the Dps family.</text>
</comment>
<dbReference type="InterPro" id="IPR002177">
    <property type="entry name" value="DPS_DNA-bd"/>
</dbReference>
<dbReference type="SUPFAM" id="SSF47240">
    <property type="entry name" value="Ferritin-like"/>
    <property type="match status" value="1"/>
</dbReference>
<dbReference type="InterPro" id="IPR012347">
    <property type="entry name" value="Ferritin-like"/>
</dbReference>
<evidence type="ECO:0000313" key="4">
    <source>
        <dbReference type="EMBL" id="PHN07658.1"/>
    </source>
</evidence>
<keyword evidence="5" id="KW-1185">Reference proteome</keyword>